<organism evidence="2 3">
    <name type="scientific">Tropilaelaps mercedesae</name>
    <dbReference type="NCBI Taxonomy" id="418985"/>
    <lineage>
        <taxon>Eukaryota</taxon>
        <taxon>Metazoa</taxon>
        <taxon>Ecdysozoa</taxon>
        <taxon>Arthropoda</taxon>
        <taxon>Chelicerata</taxon>
        <taxon>Arachnida</taxon>
        <taxon>Acari</taxon>
        <taxon>Parasitiformes</taxon>
        <taxon>Mesostigmata</taxon>
        <taxon>Gamasina</taxon>
        <taxon>Dermanyssoidea</taxon>
        <taxon>Laelapidae</taxon>
        <taxon>Tropilaelaps</taxon>
    </lineage>
</organism>
<evidence type="ECO:0000313" key="3">
    <source>
        <dbReference type="Proteomes" id="UP000192247"/>
    </source>
</evidence>
<comment type="caution">
    <text evidence="2">The sequence shown here is derived from an EMBL/GenBank/DDBJ whole genome shotgun (WGS) entry which is preliminary data.</text>
</comment>
<gene>
    <name evidence="2" type="ORF">BIW11_03619</name>
</gene>
<protein>
    <submittedName>
        <fullName evidence="2">Uncharacterized protein</fullName>
    </submittedName>
</protein>
<reference evidence="2 3" key="1">
    <citation type="journal article" date="2017" name="Gigascience">
        <title>Draft genome of the honey bee ectoparasitic mite, Tropilaelaps mercedesae, is shaped by the parasitic life history.</title>
        <authorList>
            <person name="Dong X."/>
            <person name="Armstrong S.D."/>
            <person name="Xia D."/>
            <person name="Makepeace B.L."/>
            <person name="Darby A.C."/>
            <person name="Kadowaki T."/>
        </authorList>
    </citation>
    <scope>NUCLEOTIDE SEQUENCE [LARGE SCALE GENOMIC DNA]</scope>
    <source>
        <strain evidence="2">Wuxi-XJTLU</strain>
    </source>
</reference>
<accession>A0A1V9XIA9</accession>
<feature type="region of interest" description="Disordered" evidence="1">
    <location>
        <begin position="181"/>
        <end position="220"/>
    </location>
</feature>
<sequence>MLSAIVMKEYVVSSIFRWISLKDGYETLPNADDSARTRTMARTLSLVPSKLPDRVGIIERELRISSHPVAVGGIRKGERAVSTEIDDSSAFSVIFCTVETQQRTANSEAWRWPSTHSSVRRCLSMSAVLSRTPQDSYGLRRSRVPLPITTHSSAWVRRTITIRCHPSSAFQVRGLTPDPMSLSDVATASSASPNNSRCSDRESIESGATPAGEERRPSDDFELNRRIVQEWRNRLLKRDRSMWSGRQRHVTLSRAVKFYRRFRVGAWVHVHEHSVRISDQTWDRVAFRKQQQSGPDRTQKPLVFAYSGDVERGPNFKSNLELNDCSTMHGELRIAQQPCPLTGPVDHAGHVGPDGGPVQHFHTHRHIAQIQGNPNGPTSVLRSTISFVALSSGPASHASYY</sequence>
<proteinExistence type="predicted"/>
<evidence type="ECO:0000256" key="1">
    <source>
        <dbReference type="SAM" id="MobiDB-lite"/>
    </source>
</evidence>
<dbReference type="EMBL" id="MNPL01010226">
    <property type="protein sequence ID" value="OQR73257.1"/>
    <property type="molecule type" value="Genomic_DNA"/>
</dbReference>
<dbReference type="Proteomes" id="UP000192247">
    <property type="component" value="Unassembled WGS sequence"/>
</dbReference>
<evidence type="ECO:0000313" key="2">
    <source>
        <dbReference type="EMBL" id="OQR73257.1"/>
    </source>
</evidence>
<keyword evidence="3" id="KW-1185">Reference proteome</keyword>
<dbReference type="AlphaFoldDB" id="A0A1V9XIA9"/>
<feature type="compositionally biased region" description="Polar residues" evidence="1">
    <location>
        <begin position="184"/>
        <end position="197"/>
    </location>
</feature>
<name>A0A1V9XIA9_9ACAR</name>
<dbReference type="InParanoid" id="A0A1V9XIA9"/>